<accession>A0A5A7UEB2</accession>
<gene>
    <name evidence="2" type="ORF">E5676_scaffold302G001620</name>
    <name evidence="1" type="ORF">E6C27_scaffold24G00700</name>
</gene>
<dbReference type="Proteomes" id="UP000321393">
    <property type="component" value="Unassembled WGS sequence"/>
</dbReference>
<protein>
    <submittedName>
        <fullName evidence="1">Gag/pol protein</fullName>
    </submittedName>
</protein>
<name>A0A5A7UEB2_CUCMM</name>
<dbReference type="Proteomes" id="UP000321947">
    <property type="component" value="Unassembled WGS sequence"/>
</dbReference>
<dbReference type="AlphaFoldDB" id="A0A5A7UEB2"/>
<sequence>MLVYGSKDFILTKYTNCNFQTDNDSRKSTLGSVFTLNVGAVIWCSIKQGCIADSIMEAQYVAACESAKEAVQLRKFLHDLEVVSNMNNPSLYIVITVGQ</sequence>
<evidence type="ECO:0000313" key="4">
    <source>
        <dbReference type="Proteomes" id="UP000321947"/>
    </source>
</evidence>
<evidence type="ECO:0000313" key="1">
    <source>
        <dbReference type="EMBL" id="KAA0054343.1"/>
    </source>
</evidence>
<dbReference type="CDD" id="cd09272">
    <property type="entry name" value="RNase_HI_RT_Ty1"/>
    <property type="match status" value="1"/>
</dbReference>
<organism evidence="1 3">
    <name type="scientific">Cucumis melo var. makuwa</name>
    <name type="common">Oriental melon</name>
    <dbReference type="NCBI Taxonomy" id="1194695"/>
    <lineage>
        <taxon>Eukaryota</taxon>
        <taxon>Viridiplantae</taxon>
        <taxon>Streptophyta</taxon>
        <taxon>Embryophyta</taxon>
        <taxon>Tracheophyta</taxon>
        <taxon>Spermatophyta</taxon>
        <taxon>Magnoliopsida</taxon>
        <taxon>eudicotyledons</taxon>
        <taxon>Gunneridae</taxon>
        <taxon>Pentapetalae</taxon>
        <taxon>rosids</taxon>
        <taxon>fabids</taxon>
        <taxon>Cucurbitales</taxon>
        <taxon>Cucurbitaceae</taxon>
        <taxon>Benincaseae</taxon>
        <taxon>Cucumis</taxon>
    </lineage>
</organism>
<proteinExistence type="predicted"/>
<dbReference type="OrthoDB" id="1721964at2759"/>
<comment type="caution">
    <text evidence="1">The sequence shown here is derived from an EMBL/GenBank/DDBJ whole genome shotgun (WGS) entry which is preliminary data.</text>
</comment>
<dbReference type="EMBL" id="SSTD01010133">
    <property type="protein sequence ID" value="TYK12380.1"/>
    <property type="molecule type" value="Genomic_DNA"/>
</dbReference>
<dbReference type="EMBL" id="SSTE01008830">
    <property type="protein sequence ID" value="KAA0054343.1"/>
    <property type="molecule type" value="Genomic_DNA"/>
</dbReference>
<reference evidence="3 4" key="1">
    <citation type="submission" date="2019-08" db="EMBL/GenBank/DDBJ databases">
        <title>Draft genome sequences of two oriental melons (Cucumis melo L. var makuwa).</title>
        <authorList>
            <person name="Kwon S.-Y."/>
        </authorList>
    </citation>
    <scope>NUCLEOTIDE SEQUENCE [LARGE SCALE GENOMIC DNA]</scope>
    <source>
        <strain evidence="4">cv. Chang Bougi</strain>
        <strain evidence="3">cv. SW 3</strain>
        <tissue evidence="1">Leaf</tissue>
    </source>
</reference>
<evidence type="ECO:0000313" key="3">
    <source>
        <dbReference type="Proteomes" id="UP000321393"/>
    </source>
</evidence>
<dbReference type="STRING" id="1194695.A0A5A7UEB2"/>
<evidence type="ECO:0000313" key="2">
    <source>
        <dbReference type="EMBL" id="TYK12380.1"/>
    </source>
</evidence>